<dbReference type="OrthoDB" id="3035440at2759"/>
<protein>
    <recommendedName>
        <fullName evidence="3">Integrase zinc-binding domain-containing protein</fullName>
    </recommendedName>
</protein>
<organism evidence="1 2">
    <name type="scientific">Bondarzewia mesenterica</name>
    <dbReference type="NCBI Taxonomy" id="1095465"/>
    <lineage>
        <taxon>Eukaryota</taxon>
        <taxon>Fungi</taxon>
        <taxon>Dikarya</taxon>
        <taxon>Basidiomycota</taxon>
        <taxon>Agaricomycotina</taxon>
        <taxon>Agaricomycetes</taxon>
        <taxon>Russulales</taxon>
        <taxon>Bondarzewiaceae</taxon>
        <taxon>Bondarzewia</taxon>
    </lineage>
</organism>
<reference evidence="1 2" key="1">
    <citation type="submission" date="2019-02" db="EMBL/GenBank/DDBJ databases">
        <title>Genome sequencing of the rare red list fungi Bondarzewia mesenterica.</title>
        <authorList>
            <person name="Buettner E."/>
            <person name="Kellner H."/>
        </authorList>
    </citation>
    <scope>NUCLEOTIDE SEQUENCE [LARGE SCALE GENOMIC DNA]</scope>
    <source>
        <strain evidence="1 2">DSM 108281</strain>
    </source>
</reference>
<evidence type="ECO:0008006" key="3">
    <source>
        <dbReference type="Google" id="ProtNLM"/>
    </source>
</evidence>
<gene>
    <name evidence="1" type="ORF">EW146_g9235</name>
</gene>
<dbReference type="EMBL" id="SGPL01000757">
    <property type="protein sequence ID" value="THH07696.1"/>
    <property type="molecule type" value="Genomic_DNA"/>
</dbReference>
<name>A0A4S4L7X3_9AGAM</name>
<accession>A0A4S4L7X3</accession>
<dbReference type="AlphaFoldDB" id="A0A4S4L7X3"/>
<dbReference type="Proteomes" id="UP000310158">
    <property type="component" value="Unassembled WGS sequence"/>
</dbReference>
<evidence type="ECO:0000313" key="2">
    <source>
        <dbReference type="Proteomes" id="UP000310158"/>
    </source>
</evidence>
<keyword evidence="2" id="KW-1185">Reference proteome</keyword>
<proteinExistence type="predicted"/>
<comment type="caution">
    <text evidence="1">The sequence shown here is derived from an EMBL/GenBank/DDBJ whole genome shotgun (WGS) entry which is preliminary data.</text>
</comment>
<sequence>MTTKPDSPSPSSNSMAFFVHCDPSSSISSAFATSLSKSMRAILKACLPILISNPAPSINRWILSILTFHFTLIHVPGTLHTPDGLLRRPPQPGDIAKPFDDFDDWIDNVYGFLHLINSPSTSSLTAILSTYLNNIAIDADPQNTMSIPTISYSDVSHFDNDHAANRRLDQVRDWHKSMKCPSTLSDAEYTTFLHYCTEFFITSDKLWCKDSHGYYKLITFPDRRITILTSLHDKAAHKGVYATTALIALHF</sequence>
<evidence type="ECO:0000313" key="1">
    <source>
        <dbReference type="EMBL" id="THH07696.1"/>
    </source>
</evidence>